<evidence type="ECO:0000313" key="2">
    <source>
        <dbReference type="EMBL" id="RUT47213.1"/>
    </source>
</evidence>
<dbReference type="OrthoDB" id="2595337at2"/>
<protein>
    <recommendedName>
        <fullName evidence="1">DUF4097 domain-containing protein</fullName>
    </recommendedName>
</protein>
<sequence length="402" mass="43022">MPVGTIFPVHIFHDCDSSPFCISHQTLMYLQSLSHSLCFNIRVITMNIGGNNLKILTKFMLVLSLSVVTLFYTSLGSTGTVSARSMVDLDLDLDLGFDLDLDLKLVHLDLQQLGNTDTGITIDKGTTRIKVGDKTKTFSVTNQNGTIEFKQGHVKDVEVQTKVVVQNATKEEAKVVASKVKLQVKEGTALDIKTSSEPYGKNNMYRPSIHLTITLPQTIKSDLNAVLTNGNISLSKVTSIGKIKLTSQNGNITAKGVSNDISLQTTNGVVQVSDAKKSVRAKVTNGNIVANRISGALHMETTNGNLSSDDAVSSVKAVTMAGNINIESSKVGGDWDVSSTVGNVYLAWPEKAAVEVNGTTSFGEIETDLPLTVKKNHVTGKIGSGSYQIQASSMGGLSLMKN</sequence>
<dbReference type="EMBL" id="RZNY01000005">
    <property type="protein sequence ID" value="RUT47213.1"/>
    <property type="molecule type" value="Genomic_DNA"/>
</dbReference>
<reference evidence="2 3" key="1">
    <citation type="submission" date="2018-12" db="EMBL/GenBank/DDBJ databases">
        <authorList>
            <person name="Sun L."/>
            <person name="Chen Z."/>
        </authorList>
    </citation>
    <scope>NUCLEOTIDE SEQUENCE [LARGE SCALE GENOMIC DNA]</scope>
    <source>
        <strain evidence="2 3">DSM 15890</strain>
    </source>
</reference>
<feature type="domain" description="DUF4097" evidence="1">
    <location>
        <begin position="139"/>
        <end position="396"/>
    </location>
</feature>
<dbReference type="AlphaFoldDB" id="A0A3S1K9U3"/>
<proteinExistence type="predicted"/>
<comment type="caution">
    <text evidence="2">The sequence shown here is derived from an EMBL/GenBank/DDBJ whole genome shotgun (WGS) entry which is preliminary data.</text>
</comment>
<evidence type="ECO:0000313" key="3">
    <source>
        <dbReference type="Proteomes" id="UP000279446"/>
    </source>
</evidence>
<dbReference type="Proteomes" id="UP000279446">
    <property type="component" value="Unassembled WGS sequence"/>
</dbReference>
<dbReference type="Pfam" id="PF13349">
    <property type="entry name" value="DUF4097"/>
    <property type="match status" value="1"/>
</dbReference>
<organism evidence="2 3">
    <name type="scientific">Paenibacillus anaericanus</name>
    <dbReference type="NCBI Taxonomy" id="170367"/>
    <lineage>
        <taxon>Bacteria</taxon>
        <taxon>Bacillati</taxon>
        <taxon>Bacillota</taxon>
        <taxon>Bacilli</taxon>
        <taxon>Bacillales</taxon>
        <taxon>Paenibacillaceae</taxon>
        <taxon>Paenibacillus</taxon>
    </lineage>
</organism>
<gene>
    <name evidence="2" type="ORF">EJP82_08545</name>
</gene>
<evidence type="ECO:0000259" key="1">
    <source>
        <dbReference type="Pfam" id="PF13349"/>
    </source>
</evidence>
<name>A0A3S1K9U3_9BACL</name>
<dbReference type="InterPro" id="IPR025164">
    <property type="entry name" value="Toastrack_DUF4097"/>
</dbReference>
<keyword evidence="3" id="KW-1185">Reference proteome</keyword>
<accession>A0A3S1K9U3</accession>